<proteinExistence type="predicted"/>
<keyword evidence="1" id="KW-0732">Signal</keyword>
<evidence type="ECO:0000313" key="3">
    <source>
        <dbReference type="Proteomes" id="UP001174909"/>
    </source>
</evidence>
<dbReference type="EMBL" id="CASHTH010002378">
    <property type="protein sequence ID" value="CAI8029059.1"/>
    <property type="molecule type" value="Genomic_DNA"/>
</dbReference>
<name>A0AA35SGM4_GEOBA</name>
<dbReference type="Proteomes" id="UP001174909">
    <property type="component" value="Unassembled WGS sequence"/>
</dbReference>
<evidence type="ECO:0000256" key="1">
    <source>
        <dbReference type="SAM" id="SignalP"/>
    </source>
</evidence>
<protein>
    <submittedName>
        <fullName evidence="2">Uncharacterized protein</fullName>
    </submittedName>
</protein>
<comment type="caution">
    <text evidence="2">The sequence shown here is derived from an EMBL/GenBank/DDBJ whole genome shotgun (WGS) entry which is preliminary data.</text>
</comment>
<feature type="chain" id="PRO_5041395711" evidence="1">
    <location>
        <begin position="23"/>
        <end position="86"/>
    </location>
</feature>
<feature type="signal peptide" evidence="1">
    <location>
        <begin position="1"/>
        <end position="22"/>
    </location>
</feature>
<dbReference type="AlphaFoldDB" id="A0AA35SGM4"/>
<reference evidence="2" key="1">
    <citation type="submission" date="2023-03" db="EMBL/GenBank/DDBJ databases">
        <authorList>
            <person name="Steffen K."/>
            <person name="Cardenas P."/>
        </authorList>
    </citation>
    <scope>NUCLEOTIDE SEQUENCE</scope>
</reference>
<gene>
    <name evidence="2" type="ORF">GBAR_LOCUS16528</name>
</gene>
<accession>A0AA35SGM4</accession>
<keyword evidence="3" id="KW-1185">Reference proteome</keyword>
<evidence type="ECO:0000313" key="2">
    <source>
        <dbReference type="EMBL" id="CAI8029059.1"/>
    </source>
</evidence>
<sequence length="86" mass="9405">MPLKVRRLEIFFSLMIELTGVGVTPGPFHCMPEASVTSMGREMEQVRETVAPDIMGEGGEDVSEMVAGTTCNFAETFETLLAIKHV</sequence>
<organism evidence="2 3">
    <name type="scientific">Geodia barretti</name>
    <name type="common">Barrett's horny sponge</name>
    <dbReference type="NCBI Taxonomy" id="519541"/>
    <lineage>
        <taxon>Eukaryota</taxon>
        <taxon>Metazoa</taxon>
        <taxon>Porifera</taxon>
        <taxon>Demospongiae</taxon>
        <taxon>Heteroscleromorpha</taxon>
        <taxon>Tetractinellida</taxon>
        <taxon>Astrophorina</taxon>
        <taxon>Geodiidae</taxon>
        <taxon>Geodia</taxon>
    </lineage>
</organism>